<evidence type="ECO:0000313" key="1">
    <source>
        <dbReference type="EMBL" id="RJP61776.1"/>
    </source>
</evidence>
<comment type="caution">
    <text evidence="1">The sequence shown here is derived from an EMBL/GenBank/DDBJ whole genome shotgun (WGS) entry which is preliminary data.</text>
</comment>
<dbReference type="InterPro" id="IPR054687">
    <property type="entry name" value="Two-CW_dom"/>
</dbReference>
<dbReference type="AlphaFoldDB" id="A0A3A4R9A5"/>
<proteinExistence type="predicted"/>
<dbReference type="NCBIfam" id="NF045718">
    <property type="entry name" value="two_CW_domain"/>
    <property type="match status" value="1"/>
</dbReference>
<reference evidence="1 2" key="1">
    <citation type="journal article" date="2017" name="ISME J.">
        <title>Energy and carbon metabolisms in a deep terrestrial subsurface fluid microbial community.</title>
        <authorList>
            <person name="Momper L."/>
            <person name="Jungbluth S.P."/>
            <person name="Lee M.D."/>
            <person name="Amend J.P."/>
        </authorList>
    </citation>
    <scope>NUCLEOTIDE SEQUENCE [LARGE SCALE GENOMIC DNA]</scope>
    <source>
        <strain evidence="1">SURF_26</strain>
    </source>
</reference>
<accession>A0A3A4R9A5</accession>
<dbReference type="EMBL" id="QZJZ01000009">
    <property type="protein sequence ID" value="RJP61776.1"/>
    <property type="molecule type" value="Genomic_DNA"/>
</dbReference>
<organism evidence="1 2">
    <name type="scientific">Candidatus Auribacter fodinae</name>
    <dbReference type="NCBI Taxonomy" id="2093366"/>
    <lineage>
        <taxon>Bacteria</taxon>
        <taxon>Pseudomonadati</taxon>
        <taxon>Candidatus Auribacterota</taxon>
        <taxon>Candidatus Auribacteria</taxon>
        <taxon>Candidatus Auribacterales</taxon>
        <taxon>Candidatus Auribacteraceae</taxon>
        <taxon>Candidatus Auribacter</taxon>
    </lineage>
</organism>
<name>A0A3A4R9A5_9BACT</name>
<protein>
    <submittedName>
        <fullName evidence="1">Uncharacterized protein</fullName>
    </submittedName>
</protein>
<evidence type="ECO:0000313" key="2">
    <source>
        <dbReference type="Proteomes" id="UP000266426"/>
    </source>
</evidence>
<dbReference type="Proteomes" id="UP000266426">
    <property type="component" value="Unassembled WGS sequence"/>
</dbReference>
<sequence length="77" mass="8514">MNCWEFKKCGREKGGAKEKELGVCPVYPDHGKHCARVKGTLCGGEIQGGFSSKLSNCMQCTFYHSTHYDKTYAGFNG</sequence>
<gene>
    <name evidence="1" type="ORF">C4541_01180</name>
</gene>